<dbReference type="InterPro" id="IPR015424">
    <property type="entry name" value="PyrdxlP-dep_Trfase"/>
</dbReference>
<gene>
    <name evidence="4" type="ORF">UFOPK1747_00041</name>
</gene>
<dbReference type="PANTHER" id="PTHR11601:SF34">
    <property type="entry name" value="CYSTEINE DESULFURASE"/>
    <property type="match status" value="1"/>
</dbReference>
<comment type="cofactor">
    <cofactor evidence="1">
        <name>pyridoxal 5'-phosphate</name>
        <dbReference type="ChEBI" id="CHEBI:597326"/>
    </cofactor>
</comment>
<protein>
    <submittedName>
        <fullName evidence="4">Unannotated protein</fullName>
    </submittedName>
</protein>
<reference evidence="4" key="1">
    <citation type="submission" date="2020-05" db="EMBL/GenBank/DDBJ databases">
        <authorList>
            <person name="Chiriac C."/>
            <person name="Salcher M."/>
            <person name="Ghai R."/>
            <person name="Kavagutti S V."/>
        </authorList>
    </citation>
    <scope>NUCLEOTIDE SEQUENCE</scope>
</reference>
<comment type="similarity">
    <text evidence="2">Belongs to the class-V pyridoxal-phosphate-dependent aminotransferase family. NifS/IscS subfamily.</text>
</comment>
<sequence length="354" mass="38602">MQRVVRITSGFQQEAPLDLAAEKIITQVFHQGWPDPGKINADSRQSALLLNEARNTFAKFLQVRNDEIEFLGEVNLGFHLGISGLLKLGNQLFISEIDKQEIFAVGDNYQMGGGVLNKVRVSENGVITNFDSTSQDVICWQVANGETGIIAQNAPTGSKVFADCTASGVDHLPDFTYDTALFDSRSWYGPAGLGILIIKDGAQWRNPLPHNDQQKTPNSFSVPLALASAVALENYMTKRQANAGYREVVLNILDAAKISYYTPSATNFLPKYLSLVFADLEADRLVLELEDQGFAVDSGSACKSADMAPSHVLHAMGAKTTGNIRITFHLNTTAQQVKELAQAIIVTVNKLRAV</sequence>
<dbReference type="Gene3D" id="3.90.1150.10">
    <property type="entry name" value="Aspartate Aminotransferase, domain 1"/>
    <property type="match status" value="1"/>
</dbReference>
<dbReference type="Pfam" id="PF00266">
    <property type="entry name" value="Aminotran_5"/>
    <property type="match status" value="1"/>
</dbReference>
<dbReference type="EMBL" id="CAEZTV010000002">
    <property type="protein sequence ID" value="CAB4572311.1"/>
    <property type="molecule type" value="Genomic_DNA"/>
</dbReference>
<evidence type="ECO:0000313" key="4">
    <source>
        <dbReference type="EMBL" id="CAB4572311.1"/>
    </source>
</evidence>
<evidence type="ECO:0000259" key="3">
    <source>
        <dbReference type="Pfam" id="PF00266"/>
    </source>
</evidence>
<dbReference type="InterPro" id="IPR000192">
    <property type="entry name" value="Aminotrans_V_dom"/>
</dbReference>
<organism evidence="4">
    <name type="scientific">freshwater metagenome</name>
    <dbReference type="NCBI Taxonomy" id="449393"/>
    <lineage>
        <taxon>unclassified sequences</taxon>
        <taxon>metagenomes</taxon>
        <taxon>ecological metagenomes</taxon>
    </lineage>
</organism>
<proteinExistence type="inferred from homology"/>
<name>A0A6J6E7I8_9ZZZZ</name>
<dbReference type="InterPro" id="IPR015422">
    <property type="entry name" value="PyrdxlP-dep_Trfase_small"/>
</dbReference>
<evidence type="ECO:0000256" key="2">
    <source>
        <dbReference type="ARBA" id="ARBA00006490"/>
    </source>
</evidence>
<dbReference type="SUPFAM" id="SSF53383">
    <property type="entry name" value="PLP-dependent transferases"/>
    <property type="match status" value="1"/>
</dbReference>
<accession>A0A6J6E7I8</accession>
<feature type="domain" description="Aminotransferase class V" evidence="3">
    <location>
        <begin position="246"/>
        <end position="340"/>
    </location>
</feature>
<dbReference type="InterPro" id="IPR015421">
    <property type="entry name" value="PyrdxlP-dep_Trfase_major"/>
</dbReference>
<dbReference type="Gene3D" id="3.40.640.10">
    <property type="entry name" value="Type I PLP-dependent aspartate aminotransferase-like (Major domain)"/>
    <property type="match status" value="1"/>
</dbReference>
<evidence type="ECO:0000256" key="1">
    <source>
        <dbReference type="ARBA" id="ARBA00001933"/>
    </source>
</evidence>
<dbReference type="PANTHER" id="PTHR11601">
    <property type="entry name" value="CYSTEINE DESULFURYLASE FAMILY MEMBER"/>
    <property type="match status" value="1"/>
</dbReference>
<dbReference type="AlphaFoldDB" id="A0A6J6E7I8"/>